<reference evidence="3" key="1">
    <citation type="journal article" date="2018" name="Nat. Microbiol.">
        <title>Leveraging single-cell genomics to expand the fungal tree of life.</title>
        <authorList>
            <person name="Ahrendt S.R."/>
            <person name="Quandt C.A."/>
            <person name="Ciobanu D."/>
            <person name="Clum A."/>
            <person name="Salamov A."/>
            <person name="Andreopoulos B."/>
            <person name="Cheng J.F."/>
            <person name="Woyke T."/>
            <person name="Pelin A."/>
            <person name="Henrissat B."/>
            <person name="Reynolds N.K."/>
            <person name="Benny G.L."/>
            <person name="Smith M.E."/>
            <person name="James T.Y."/>
            <person name="Grigoriev I.V."/>
        </authorList>
    </citation>
    <scope>NUCLEOTIDE SEQUENCE [LARGE SCALE GENOMIC DNA]</scope>
    <source>
        <strain evidence="3">RSA 468</strain>
    </source>
</reference>
<accession>A0A4P9ZWG9</accession>
<evidence type="ECO:0000256" key="1">
    <source>
        <dbReference type="SAM" id="MobiDB-lite"/>
    </source>
</evidence>
<proteinExistence type="predicted"/>
<protein>
    <submittedName>
        <fullName evidence="2">Uncharacterized protein</fullName>
    </submittedName>
</protein>
<feature type="region of interest" description="Disordered" evidence="1">
    <location>
        <begin position="1"/>
        <end position="57"/>
    </location>
</feature>
<feature type="compositionally biased region" description="Low complexity" evidence="1">
    <location>
        <begin position="518"/>
        <end position="538"/>
    </location>
</feature>
<dbReference type="OrthoDB" id="5596065at2759"/>
<keyword evidence="3" id="KW-1185">Reference proteome</keyword>
<evidence type="ECO:0000313" key="2">
    <source>
        <dbReference type="EMBL" id="RKP37984.1"/>
    </source>
</evidence>
<name>A0A4P9ZWG9_9FUNG</name>
<feature type="compositionally biased region" description="Polar residues" evidence="1">
    <location>
        <begin position="277"/>
        <end position="293"/>
    </location>
</feature>
<evidence type="ECO:0000313" key="3">
    <source>
        <dbReference type="Proteomes" id="UP000268162"/>
    </source>
</evidence>
<feature type="region of interest" description="Disordered" evidence="1">
    <location>
        <begin position="190"/>
        <end position="380"/>
    </location>
</feature>
<feature type="compositionally biased region" description="Low complexity" evidence="1">
    <location>
        <begin position="301"/>
        <end position="318"/>
    </location>
</feature>
<feature type="compositionally biased region" description="Low complexity" evidence="1">
    <location>
        <begin position="33"/>
        <end position="57"/>
    </location>
</feature>
<dbReference type="AlphaFoldDB" id="A0A4P9ZWG9"/>
<dbReference type="Proteomes" id="UP000268162">
    <property type="component" value="Unassembled WGS sequence"/>
</dbReference>
<feature type="compositionally biased region" description="Polar residues" evidence="1">
    <location>
        <begin position="477"/>
        <end position="500"/>
    </location>
</feature>
<organism evidence="2 3">
    <name type="scientific">Dimargaris cristalligena</name>
    <dbReference type="NCBI Taxonomy" id="215637"/>
    <lineage>
        <taxon>Eukaryota</taxon>
        <taxon>Fungi</taxon>
        <taxon>Fungi incertae sedis</taxon>
        <taxon>Zoopagomycota</taxon>
        <taxon>Kickxellomycotina</taxon>
        <taxon>Dimargaritomycetes</taxon>
        <taxon>Dimargaritales</taxon>
        <taxon>Dimargaritaceae</taxon>
        <taxon>Dimargaris</taxon>
    </lineage>
</organism>
<gene>
    <name evidence="2" type="ORF">BJ085DRAFT_33587</name>
</gene>
<dbReference type="EMBL" id="ML002420">
    <property type="protein sequence ID" value="RKP37984.1"/>
    <property type="molecule type" value="Genomic_DNA"/>
</dbReference>
<feature type="compositionally biased region" description="Polar residues" evidence="1">
    <location>
        <begin position="1"/>
        <end position="10"/>
    </location>
</feature>
<feature type="region of interest" description="Disordered" evidence="1">
    <location>
        <begin position="438"/>
        <end position="538"/>
    </location>
</feature>
<feature type="compositionally biased region" description="Basic residues" evidence="1">
    <location>
        <begin position="342"/>
        <end position="363"/>
    </location>
</feature>
<sequence>MSQVGFSTPSRDPMFMVDGSPAGHVSDTGRLHSFSPVPSNPSSSSSNTPSISGTSSSSALVSVAPKCWDEEEVLLMLKWLRPHKNRRRYANGLKANCCRELSEKILPNKRPKQIRNKLEYMIREYQRARQVLKAYRRKHEVRRMANGGGGGGAYGVDGHNGLHQSLPDPLEAARKACAFFDELNHIFGNDPEVVTDDEAEGHTGSGPEDMDHSPIHHHTNPPNSHHHHHNHGLSGMAAAAASAHRRPQSLSPSMSSVRAPRGSASAHGFHSLEPSFATKSTSLPVQTSASAHATNGAGKPASAFHHSNGGSGSSQGFSLPPIQHLDNPRASSVGPPSISHSQQHHHHHQQQPHNHSHSHRPRQQHLSSHSGPHPNYTTKTMLSRHDTAGWNTGTSPATGLPDLTPMAAMAAIATEAYHQHQSKHSLQASYQARISPLVAAKPNPNGNGNGSFSRGQTPVGSIPRESPAPSYRGATPEPSTANGGHATSNPFRSSSLTASPSVPILATTTMPTPPTGTPTPANASSISSSSPSSASVSTGASQEVVAGVVATANDRQTCGLETLASLSTSPQSPTTLLAHHDKQMQLMGSVETMQRQMQVNYQRMFELIQEQQASNRAFQEHLLNQQKDFLAQMGKVVERLHHEPPTKRVKVEIEVESELDKDEAIVAAAAEAEAGADADTNSEMS</sequence>
<feature type="compositionally biased region" description="Basic residues" evidence="1">
    <location>
        <begin position="215"/>
        <end position="231"/>
    </location>
</feature>